<sequence>MNFEDAALLRLADPATQRAVFDALALEHILDAAFVTSTLGVEGPFDATFDEVRFGAFAPTRALVEGGWSALGGADRTDTRIDVTWPDFGSAPRIDAVWRGSVIARAAVATTTVAAVSAVWPAVRDIDSDIVPLPADPAELEQARRAALRARLSAGAAQPAAVDAALVDKLLRQAGARTVGELIGRHHGEQATGRVRVTFADPSEPPPTPRSFPVSVALLVRDETHRLVDLLAQSKAVQWLLAAQIERAHTPELPARHPVVVGWVLPSTVLDDPAWPGAEPGAPPAAARLARRAAAAAWLAPEGVALVTLDPPA</sequence>
<proteinExistence type="predicted"/>
<dbReference type="KEGG" id="pfla:Pflav_012750"/>
<organism evidence="1 2">
    <name type="scientific">Phytohabitans flavus</name>
    <dbReference type="NCBI Taxonomy" id="1076124"/>
    <lineage>
        <taxon>Bacteria</taxon>
        <taxon>Bacillati</taxon>
        <taxon>Actinomycetota</taxon>
        <taxon>Actinomycetes</taxon>
        <taxon>Micromonosporales</taxon>
        <taxon>Micromonosporaceae</taxon>
    </lineage>
</organism>
<dbReference type="RefSeq" id="WP_173034389.1">
    <property type="nucleotide sequence ID" value="NZ_AP022870.1"/>
</dbReference>
<keyword evidence="2" id="KW-1185">Reference proteome</keyword>
<reference evidence="1 2" key="2">
    <citation type="submission" date="2020-03" db="EMBL/GenBank/DDBJ databases">
        <authorList>
            <person name="Ichikawa N."/>
            <person name="Kimura A."/>
            <person name="Kitahashi Y."/>
            <person name="Uohara A."/>
        </authorList>
    </citation>
    <scope>NUCLEOTIDE SEQUENCE [LARGE SCALE GENOMIC DNA]</scope>
    <source>
        <strain evidence="1 2">NBRC 107702</strain>
    </source>
</reference>
<name>A0A6F8XM28_9ACTN</name>
<accession>A0A6F8XM28</accession>
<protein>
    <submittedName>
        <fullName evidence="1">Uncharacterized protein</fullName>
    </submittedName>
</protein>
<reference evidence="1 2" key="1">
    <citation type="submission" date="2020-03" db="EMBL/GenBank/DDBJ databases">
        <title>Whole genome shotgun sequence of Phytohabitans flavus NBRC 107702.</title>
        <authorList>
            <person name="Komaki H."/>
            <person name="Tamura T."/>
        </authorList>
    </citation>
    <scope>NUCLEOTIDE SEQUENCE [LARGE SCALE GENOMIC DNA]</scope>
    <source>
        <strain evidence="1 2">NBRC 107702</strain>
    </source>
</reference>
<dbReference type="Proteomes" id="UP000502508">
    <property type="component" value="Chromosome"/>
</dbReference>
<dbReference type="AlphaFoldDB" id="A0A6F8XM28"/>
<evidence type="ECO:0000313" key="2">
    <source>
        <dbReference type="Proteomes" id="UP000502508"/>
    </source>
</evidence>
<gene>
    <name evidence="1" type="ORF">Pflav_012750</name>
</gene>
<evidence type="ECO:0000313" key="1">
    <source>
        <dbReference type="EMBL" id="BCB74865.1"/>
    </source>
</evidence>
<dbReference type="EMBL" id="AP022870">
    <property type="protein sequence ID" value="BCB74865.1"/>
    <property type="molecule type" value="Genomic_DNA"/>
</dbReference>